<dbReference type="Proteomes" id="UP000076874">
    <property type="component" value="Unassembled WGS sequence"/>
</dbReference>
<evidence type="ECO:0000256" key="2">
    <source>
        <dbReference type="SAM" id="SignalP"/>
    </source>
</evidence>
<feature type="chain" id="PRO_5007892683" evidence="2">
    <location>
        <begin position="26"/>
        <end position="245"/>
    </location>
</feature>
<dbReference type="EMBL" id="AZHD01000008">
    <property type="protein sequence ID" value="OAA60950.1"/>
    <property type="molecule type" value="Genomic_DNA"/>
</dbReference>
<dbReference type="GO" id="GO:0006506">
    <property type="term" value="P:GPI anchor biosynthetic process"/>
    <property type="evidence" value="ECO:0007669"/>
    <property type="project" value="TreeGrafter"/>
</dbReference>
<comment type="caution">
    <text evidence="3">The sequence shown here is derived from an EMBL/GenBank/DDBJ whole genome shotgun (WGS) entry which is preliminary data.</text>
</comment>
<protein>
    <submittedName>
        <fullName evidence="3">Uncharacterized protein</fullName>
    </submittedName>
</protein>
<dbReference type="AlphaFoldDB" id="A0A167TU70"/>
<gene>
    <name evidence="3" type="ORF">SPI_04974</name>
</gene>
<organism evidence="3 4">
    <name type="scientific">Niveomyces insectorum RCEF 264</name>
    <dbReference type="NCBI Taxonomy" id="1081102"/>
    <lineage>
        <taxon>Eukaryota</taxon>
        <taxon>Fungi</taxon>
        <taxon>Dikarya</taxon>
        <taxon>Ascomycota</taxon>
        <taxon>Pezizomycotina</taxon>
        <taxon>Sordariomycetes</taxon>
        <taxon>Hypocreomycetidae</taxon>
        <taxon>Hypocreales</taxon>
        <taxon>Cordycipitaceae</taxon>
        <taxon>Niveomyces</taxon>
    </lineage>
</organism>
<keyword evidence="4" id="KW-1185">Reference proteome</keyword>
<evidence type="ECO:0000313" key="3">
    <source>
        <dbReference type="EMBL" id="OAA60950.1"/>
    </source>
</evidence>
<name>A0A167TU70_9HYPO</name>
<evidence type="ECO:0000313" key="4">
    <source>
        <dbReference type="Proteomes" id="UP000076874"/>
    </source>
</evidence>
<keyword evidence="2" id="KW-0732">Signal</keyword>
<dbReference type="PANTHER" id="PTHR28022">
    <property type="entry name" value="GPI MANNOSYLTRANSFERASE 2 SUBUNIT PGA1"/>
    <property type="match status" value="1"/>
</dbReference>
<keyword evidence="1" id="KW-0472">Membrane</keyword>
<accession>A0A167TU70</accession>
<keyword evidence="1" id="KW-0812">Transmembrane</keyword>
<proteinExistence type="predicted"/>
<dbReference type="GO" id="GO:0031501">
    <property type="term" value="C:mannosyltransferase complex"/>
    <property type="evidence" value="ECO:0007669"/>
    <property type="project" value="TreeGrafter"/>
</dbReference>
<keyword evidence="1" id="KW-1133">Transmembrane helix</keyword>
<evidence type="ECO:0000256" key="1">
    <source>
        <dbReference type="SAM" id="Phobius"/>
    </source>
</evidence>
<dbReference type="InterPro" id="IPR019433">
    <property type="entry name" value="GPI_ManTrfase_II_coact_Pga1"/>
</dbReference>
<reference evidence="3 4" key="1">
    <citation type="journal article" date="2016" name="Genome Biol. Evol.">
        <title>Divergent and convergent evolution of fungal pathogenicity.</title>
        <authorList>
            <person name="Shang Y."/>
            <person name="Xiao G."/>
            <person name="Zheng P."/>
            <person name="Cen K."/>
            <person name="Zhan S."/>
            <person name="Wang C."/>
        </authorList>
    </citation>
    <scope>NUCLEOTIDE SEQUENCE [LARGE SCALE GENOMIC DNA]</scope>
    <source>
        <strain evidence="3 4">RCEF 264</strain>
    </source>
</reference>
<feature type="signal peptide" evidence="2">
    <location>
        <begin position="1"/>
        <end position="25"/>
    </location>
</feature>
<dbReference type="PANTHER" id="PTHR28022:SF1">
    <property type="entry name" value="GPI MANNOSYLTRANSFERASE 2 SUBUNIT PGA1"/>
    <property type="match status" value="1"/>
</dbReference>
<dbReference type="OrthoDB" id="3360032at2759"/>
<dbReference type="GO" id="GO:0005789">
    <property type="term" value="C:endoplasmic reticulum membrane"/>
    <property type="evidence" value="ECO:0007669"/>
    <property type="project" value="TreeGrafter"/>
</dbReference>
<sequence>MVGTRGVRACWWALLLALLSGLVAANVEKTIFYGPPAVGNATTAVATSLLGHDLVGLFQLAPATTSNTWRTHLPAAFPWAADFPDRATIWVLLDALKPGQLYELHFSLDTFDLETVVSTPALAASVRTYLASLPGPIPLAAAASLATPSSSSFTFLRIVTAANYVTADPALMNPELVPPVLTDIILDPYLLNVVPRSLVPAVVAILAAAAVSWWLSQRILRWLRRVAVGEDDSGGSFITQDKKGQ</sequence>
<feature type="transmembrane region" description="Helical" evidence="1">
    <location>
        <begin position="198"/>
        <end position="215"/>
    </location>
</feature>
<dbReference type="GO" id="GO:0000030">
    <property type="term" value="F:mannosyltransferase activity"/>
    <property type="evidence" value="ECO:0007669"/>
    <property type="project" value="TreeGrafter"/>
</dbReference>